<proteinExistence type="inferred from homology"/>
<keyword evidence="2" id="KW-0805">Transcription regulation</keyword>
<organism evidence="6 7">
    <name type="scientific">Achromobacter ruhlandii</name>
    <dbReference type="NCBI Taxonomy" id="72557"/>
    <lineage>
        <taxon>Bacteria</taxon>
        <taxon>Pseudomonadati</taxon>
        <taxon>Pseudomonadota</taxon>
        <taxon>Betaproteobacteria</taxon>
        <taxon>Burkholderiales</taxon>
        <taxon>Alcaligenaceae</taxon>
        <taxon>Achromobacter</taxon>
    </lineage>
</organism>
<dbReference type="Proteomes" id="UP000542405">
    <property type="component" value="Unassembled WGS sequence"/>
</dbReference>
<comment type="caution">
    <text evidence="6">The sequence shown here is derived from an EMBL/GenBank/DDBJ whole genome shotgun (WGS) entry which is preliminary data.</text>
</comment>
<dbReference type="PROSITE" id="PS50931">
    <property type="entry name" value="HTH_LYSR"/>
    <property type="match status" value="1"/>
</dbReference>
<dbReference type="GO" id="GO:0000976">
    <property type="term" value="F:transcription cis-regulatory region binding"/>
    <property type="evidence" value="ECO:0007669"/>
    <property type="project" value="TreeGrafter"/>
</dbReference>
<accession>A0A848NCC1</accession>
<reference evidence="6 7" key="1">
    <citation type="submission" date="2020-04" db="EMBL/GenBank/DDBJ databases">
        <title>Achromobacter ruhlandii genome sequencing and assembly.</title>
        <authorList>
            <person name="Martins R.C.R."/>
            <person name="Perdigao-Neto L.V."/>
            <person name="Levin A.S.S."/>
            <person name="Costa S.F."/>
        </authorList>
    </citation>
    <scope>NUCLEOTIDE SEQUENCE [LARGE SCALE GENOMIC DNA]</scope>
    <source>
        <strain evidence="6 7">9035ralo</strain>
    </source>
</reference>
<evidence type="ECO:0000313" key="7">
    <source>
        <dbReference type="Proteomes" id="UP000542405"/>
    </source>
</evidence>
<evidence type="ECO:0000256" key="2">
    <source>
        <dbReference type="ARBA" id="ARBA00023015"/>
    </source>
</evidence>
<evidence type="ECO:0000313" key="6">
    <source>
        <dbReference type="EMBL" id="NMU88302.1"/>
    </source>
</evidence>
<dbReference type="RefSeq" id="WP_116522252.1">
    <property type="nucleotide sequence ID" value="NZ_JABBZE010000001.1"/>
</dbReference>
<dbReference type="PRINTS" id="PR00039">
    <property type="entry name" value="HTHLYSR"/>
</dbReference>
<feature type="domain" description="HTH lysR-type" evidence="5">
    <location>
        <begin position="1"/>
        <end position="58"/>
    </location>
</feature>
<comment type="similarity">
    <text evidence="1">Belongs to the LysR transcriptional regulatory family.</text>
</comment>
<dbReference type="PANTHER" id="PTHR30126">
    <property type="entry name" value="HTH-TYPE TRANSCRIPTIONAL REGULATOR"/>
    <property type="match status" value="1"/>
</dbReference>
<dbReference type="InterPro" id="IPR005119">
    <property type="entry name" value="LysR_subst-bd"/>
</dbReference>
<dbReference type="GO" id="GO:0003700">
    <property type="term" value="F:DNA-binding transcription factor activity"/>
    <property type="evidence" value="ECO:0007669"/>
    <property type="project" value="InterPro"/>
</dbReference>
<dbReference type="Pfam" id="PF00126">
    <property type="entry name" value="HTH_1"/>
    <property type="match status" value="1"/>
</dbReference>
<sequence length="301" mass="33716">MDTRWLQDFLVLAEVKSFTKAADIRNLSQAAFSRRIQAIEQWLGTQLIDRNAFPTALTAAGERFRETATDVVNRLAASRSQLRSSSDRNHVRIALPHALATTRLHEWWKTWSKGHDLSCSLELGNIHDTVSSLTSGSADLLVCFEHAEFPIRLREDRYEKLHLGTERVKPYASPLEVDAGRIVFPGDDDLPVPLLTYSPTTLFSRVVEISKRDNPSITGYSVFESESSDVLGDLASSGYGVVWLADSSFRQGREWNLVPVGEGRWDVQISINAYKARDTRRPGLEDLWNAIRNSSAVTAQG</sequence>
<gene>
    <name evidence="6" type="ORF">HGQ98_00155</name>
</gene>
<dbReference type="SUPFAM" id="SSF53850">
    <property type="entry name" value="Periplasmic binding protein-like II"/>
    <property type="match status" value="1"/>
</dbReference>
<keyword evidence="3" id="KW-0238">DNA-binding</keyword>
<dbReference type="AlphaFoldDB" id="A0A848NCC1"/>
<dbReference type="InterPro" id="IPR000847">
    <property type="entry name" value="LysR_HTH_N"/>
</dbReference>
<dbReference type="SUPFAM" id="SSF46785">
    <property type="entry name" value="Winged helix' DNA-binding domain"/>
    <property type="match status" value="1"/>
</dbReference>
<dbReference type="InterPro" id="IPR036390">
    <property type="entry name" value="WH_DNA-bd_sf"/>
</dbReference>
<name>A0A848NCC1_9BURK</name>
<evidence type="ECO:0000256" key="3">
    <source>
        <dbReference type="ARBA" id="ARBA00023125"/>
    </source>
</evidence>
<evidence type="ECO:0000256" key="1">
    <source>
        <dbReference type="ARBA" id="ARBA00009437"/>
    </source>
</evidence>
<protein>
    <submittedName>
        <fullName evidence="6">LysR family transcriptional regulator</fullName>
    </submittedName>
</protein>
<dbReference type="Pfam" id="PF03466">
    <property type="entry name" value="LysR_substrate"/>
    <property type="match status" value="1"/>
</dbReference>
<keyword evidence="4" id="KW-0804">Transcription</keyword>
<dbReference type="InterPro" id="IPR036388">
    <property type="entry name" value="WH-like_DNA-bd_sf"/>
</dbReference>
<evidence type="ECO:0000256" key="4">
    <source>
        <dbReference type="ARBA" id="ARBA00023163"/>
    </source>
</evidence>
<dbReference type="Gene3D" id="1.10.10.10">
    <property type="entry name" value="Winged helix-like DNA-binding domain superfamily/Winged helix DNA-binding domain"/>
    <property type="match status" value="1"/>
</dbReference>
<dbReference type="PANTHER" id="PTHR30126:SF2">
    <property type="entry name" value="HTH-TYPE TRANSCRIPTIONAL REGULATOR YJIE"/>
    <property type="match status" value="1"/>
</dbReference>
<evidence type="ECO:0000259" key="5">
    <source>
        <dbReference type="PROSITE" id="PS50931"/>
    </source>
</evidence>
<dbReference type="EMBL" id="JABBZE010000001">
    <property type="protein sequence ID" value="NMU88302.1"/>
    <property type="molecule type" value="Genomic_DNA"/>
</dbReference>